<dbReference type="InterPro" id="IPR045592">
    <property type="entry name" value="DUF6461"/>
</dbReference>
<dbReference type="Proteomes" id="UP000190797">
    <property type="component" value="Chromosome"/>
</dbReference>
<accession>A0A1V0A352</accession>
<protein>
    <submittedName>
        <fullName evidence="1">Uncharacterized protein</fullName>
    </submittedName>
</protein>
<organism evidence="1 2">
    <name type="scientific">[Actinomadura] parvosata subsp. kistnae</name>
    <dbReference type="NCBI Taxonomy" id="1909395"/>
    <lineage>
        <taxon>Bacteria</taxon>
        <taxon>Bacillati</taxon>
        <taxon>Actinomycetota</taxon>
        <taxon>Actinomycetes</taxon>
        <taxon>Streptosporangiales</taxon>
        <taxon>Streptosporangiaceae</taxon>
        <taxon>Nonomuraea</taxon>
    </lineage>
</organism>
<gene>
    <name evidence="1" type="ORF">BKM31_27060</name>
</gene>
<dbReference type="KEGG" id="noa:BKM31_27060"/>
<dbReference type="AlphaFoldDB" id="A0A1V0A352"/>
<dbReference type="STRING" id="1909395.BKM31_27060"/>
<dbReference type="Pfam" id="PF20062">
    <property type="entry name" value="DUF6461"/>
    <property type="match status" value="1"/>
</dbReference>
<evidence type="ECO:0000313" key="2">
    <source>
        <dbReference type="Proteomes" id="UP000190797"/>
    </source>
</evidence>
<dbReference type="RefSeq" id="WP_080040881.1">
    <property type="nucleotide sequence ID" value="NZ_CP017717.1"/>
</dbReference>
<reference evidence="2" key="1">
    <citation type="journal article" date="2017" name="Med. Chem. Commun.">
        <title>Nonomuraea sp. ATCC 55076 harbours the largest actinomycete chromosome to date and the kistamicin biosynthetic gene cluster.</title>
        <authorList>
            <person name="Nazari B."/>
            <person name="Forneris C.C."/>
            <person name="Gibson M.I."/>
            <person name="Moon K."/>
            <person name="Schramma K.R."/>
            <person name="Seyedsayamdost M.R."/>
        </authorList>
    </citation>
    <scope>NUCLEOTIDE SEQUENCE [LARGE SCALE GENOMIC DNA]</scope>
    <source>
        <strain evidence="2">ATCC 55076</strain>
    </source>
</reference>
<dbReference type="OrthoDB" id="3700037at2"/>
<keyword evidence="2" id="KW-1185">Reference proteome</keyword>
<name>A0A1V0A352_9ACTN</name>
<proteinExistence type="predicted"/>
<sequence length="343" mass="36538">MAAPPLDVLRHYRALLAGDPRLSVALCWVAVTAPNLDVQGVADRLHGRPRTSLREAVSPWEVPPDGPPHPSVGLAPGGIGIFEQNGYLAASPACLSRVSAGGRACGVYWDVDGNNRLTFAAGGRIVLSVDAMEPEDRDGEVTAEVAPGVAALEGVVAADDEEWQQGALVAVELYTGVRLTSQWLGSPHPYAVLARPAPPGATAEPLDDPDTVLRRSFARAGASAQWAVIRELAGELRGRFGLGEYAVADDVLESLARRSAFSDADRLREELTWPLTGAWREREGEVPQEEDPRWRRMQAGRALTVLAGGPGHRAKGFDAFHHAGLALGAGWDEVRAGLLRLLG</sequence>
<evidence type="ECO:0000313" key="1">
    <source>
        <dbReference type="EMBL" id="AQZ64634.1"/>
    </source>
</evidence>
<dbReference type="EMBL" id="CP017717">
    <property type="protein sequence ID" value="AQZ64634.1"/>
    <property type="molecule type" value="Genomic_DNA"/>
</dbReference>